<evidence type="ECO:0008006" key="4">
    <source>
        <dbReference type="Google" id="ProtNLM"/>
    </source>
</evidence>
<proteinExistence type="predicted"/>
<dbReference type="CDD" id="cd00303">
    <property type="entry name" value="retropepsin_like"/>
    <property type="match status" value="1"/>
</dbReference>
<feature type="region of interest" description="Disordered" evidence="1">
    <location>
        <begin position="377"/>
        <end position="427"/>
    </location>
</feature>
<evidence type="ECO:0000313" key="2">
    <source>
        <dbReference type="EMBL" id="RDY14600.1"/>
    </source>
</evidence>
<accession>A0A371IHS8</accession>
<dbReference type="PANTHER" id="PTHR33067:SF9">
    <property type="entry name" value="RNA-DIRECTED DNA POLYMERASE"/>
    <property type="match status" value="1"/>
</dbReference>
<dbReference type="SUPFAM" id="SSF50630">
    <property type="entry name" value="Acid proteases"/>
    <property type="match status" value="1"/>
</dbReference>
<organism evidence="2 3">
    <name type="scientific">Mucuna pruriens</name>
    <name type="common">Velvet bean</name>
    <name type="synonym">Dolichos pruriens</name>
    <dbReference type="NCBI Taxonomy" id="157652"/>
    <lineage>
        <taxon>Eukaryota</taxon>
        <taxon>Viridiplantae</taxon>
        <taxon>Streptophyta</taxon>
        <taxon>Embryophyta</taxon>
        <taxon>Tracheophyta</taxon>
        <taxon>Spermatophyta</taxon>
        <taxon>Magnoliopsida</taxon>
        <taxon>eudicotyledons</taxon>
        <taxon>Gunneridae</taxon>
        <taxon>Pentapetalae</taxon>
        <taxon>rosids</taxon>
        <taxon>fabids</taxon>
        <taxon>Fabales</taxon>
        <taxon>Fabaceae</taxon>
        <taxon>Papilionoideae</taxon>
        <taxon>50 kb inversion clade</taxon>
        <taxon>NPAAA clade</taxon>
        <taxon>indigoferoid/millettioid clade</taxon>
        <taxon>Phaseoleae</taxon>
        <taxon>Mucuna</taxon>
    </lineage>
</organism>
<dbReference type="InterPro" id="IPR021109">
    <property type="entry name" value="Peptidase_aspartic_dom_sf"/>
</dbReference>
<dbReference type="Proteomes" id="UP000257109">
    <property type="component" value="Unassembled WGS sequence"/>
</dbReference>
<feature type="non-terminal residue" evidence="2">
    <location>
        <position position="1"/>
    </location>
</feature>
<dbReference type="PANTHER" id="PTHR33067">
    <property type="entry name" value="RNA-DIRECTED DNA POLYMERASE-RELATED"/>
    <property type="match status" value="1"/>
</dbReference>
<dbReference type="AlphaFoldDB" id="A0A371IHS8"/>
<protein>
    <recommendedName>
        <fullName evidence="4">Aspartic peptidase DDI1-type domain-containing protein</fullName>
    </recommendedName>
</protein>
<dbReference type="Gene3D" id="2.40.70.10">
    <property type="entry name" value="Acid Proteases"/>
    <property type="match status" value="1"/>
</dbReference>
<reference evidence="2" key="1">
    <citation type="submission" date="2018-05" db="EMBL/GenBank/DDBJ databases">
        <title>Draft genome of Mucuna pruriens seed.</title>
        <authorList>
            <person name="Nnadi N.E."/>
            <person name="Vos R."/>
            <person name="Hasami M.H."/>
            <person name="Devisetty U.K."/>
            <person name="Aguiy J.C."/>
        </authorList>
    </citation>
    <scope>NUCLEOTIDE SEQUENCE [LARGE SCALE GENOMIC DNA]</scope>
    <source>
        <strain evidence="2">JCA_2017</strain>
    </source>
</reference>
<dbReference type="EMBL" id="QJKJ01000048">
    <property type="protein sequence ID" value="RDY14600.1"/>
    <property type="molecule type" value="Genomic_DNA"/>
</dbReference>
<keyword evidence="3" id="KW-1185">Reference proteome</keyword>
<feature type="compositionally biased region" description="Polar residues" evidence="1">
    <location>
        <begin position="377"/>
        <end position="388"/>
    </location>
</feature>
<sequence length="427" mass="47945">MEQWMKFQQNMNATMHNLKMQIRKLANSVSQLQSARSRNLPSQPILNPKGGSVSTVTLRSGKELQLTPEYNNMLRQTHYLFLLEPSQPRNLKLMRMEINISLLDAIKQIPKYVKFLKELCVHKRNKLKEGAEVGGVLSAHSWNKTSYPKKMQRSLSFLNPCTIGDYTFVDAMLDLGASINVMPASVYKSLNFGVLEPTCVVIQLANRSVVQPVDICEDVLIQVNDLIFPIDFYVLEMEDETSGKRSTLILGRPFLMMARTKIDIHLGTLSMEFGDNLDSTKDHSLYSMDVIDELVEEYNQFDSGNNDMTILCGKEDKPEYSISASIRVTKITRPTVSKGATNAGVYATSQSQDLRKVNIDPISSRPTTIESQYRSGLSNVDPISSRPITANGRHQLGLSNADSIPSRPTTVKSRLQLNHSRPEANRS</sequence>
<feature type="compositionally biased region" description="Polar residues" evidence="1">
    <location>
        <begin position="397"/>
        <end position="419"/>
    </location>
</feature>
<comment type="caution">
    <text evidence="2">The sequence shown here is derived from an EMBL/GenBank/DDBJ whole genome shotgun (WGS) entry which is preliminary data.</text>
</comment>
<dbReference type="OrthoDB" id="1433126at2759"/>
<name>A0A371IHS8_MUCPR</name>
<gene>
    <name evidence="2" type="ORF">CR513_00319</name>
</gene>
<evidence type="ECO:0000256" key="1">
    <source>
        <dbReference type="SAM" id="MobiDB-lite"/>
    </source>
</evidence>
<evidence type="ECO:0000313" key="3">
    <source>
        <dbReference type="Proteomes" id="UP000257109"/>
    </source>
</evidence>